<feature type="non-terminal residue" evidence="4">
    <location>
        <position position="1"/>
    </location>
</feature>
<protein>
    <recommendedName>
        <fullName evidence="3">CCHC-type domain-containing protein</fullName>
    </recommendedName>
</protein>
<dbReference type="Pfam" id="PF00098">
    <property type="entry name" value="zf-CCHC"/>
    <property type="match status" value="2"/>
</dbReference>
<dbReference type="PANTHER" id="PTHR23002">
    <property type="entry name" value="ZINC FINGER CCHC DOMAIN CONTAINING PROTEIN"/>
    <property type="match status" value="1"/>
</dbReference>
<dbReference type="PROSITE" id="PS50158">
    <property type="entry name" value="ZF_CCHC"/>
    <property type="match status" value="2"/>
</dbReference>
<evidence type="ECO:0000256" key="2">
    <source>
        <dbReference type="SAM" id="MobiDB-lite"/>
    </source>
</evidence>
<dbReference type="Gene3D" id="4.10.60.10">
    <property type="entry name" value="Zinc finger, CCHC-type"/>
    <property type="match status" value="2"/>
</dbReference>
<dbReference type="GO" id="GO:0008270">
    <property type="term" value="F:zinc ion binding"/>
    <property type="evidence" value="ECO:0007669"/>
    <property type="project" value="UniProtKB-KW"/>
</dbReference>
<keyword evidence="1" id="KW-0479">Metal-binding</keyword>
<evidence type="ECO:0000313" key="5">
    <source>
        <dbReference type="Proteomes" id="UP000018958"/>
    </source>
</evidence>
<feature type="compositionally biased region" description="Basic residues" evidence="2">
    <location>
        <begin position="264"/>
        <end position="285"/>
    </location>
</feature>
<feature type="domain" description="CCHC-type" evidence="3">
    <location>
        <begin position="336"/>
        <end position="351"/>
    </location>
</feature>
<gene>
    <name evidence="4" type="ORF">F441_09726</name>
</gene>
<dbReference type="GO" id="GO:0003676">
    <property type="term" value="F:nucleic acid binding"/>
    <property type="evidence" value="ECO:0007669"/>
    <property type="project" value="InterPro"/>
</dbReference>
<feature type="region of interest" description="Disordered" evidence="2">
    <location>
        <begin position="367"/>
        <end position="394"/>
    </location>
</feature>
<keyword evidence="1" id="KW-0863">Zinc-finger</keyword>
<dbReference type="InterPro" id="IPR036875">
    <property type="entry name" value="Znf_CCHC_sf"/>
</dbReference>
<dbReference type="SUPFAM" id="SSF57756">
    <property type="entry name" value="Retrovirus zinc finger-like domains"/>
    <property type="match status" value="1"/>
</dbReference>
<feature type="domain" description="CCHC-type" evidence="3">
    <location>
        <begin position="354"/>
        <end position="370"/>
    </location>
</feature>
<evidence type="ECO:0000256" key="1">
    <source>
        <dbReference type="PROSITE-ProRule" id="PRU00047"/>
    </source>
</evidence>
<dbReference type="Proteomes" id="UP000018958">
    <property type="component" value="Unassembled WGS sequence"/>
</dbReference>
<proteinExistence type="predicted"/>
<sequence>DLDLPKFAPSPGGSVSTWIDRVDLALEGARRSGLGEWSDRALYFILGNKLMESAARWWVNMDRRLKPHERTWTNLKRGLLRRYAPRLDLAMAEWRVNSRTMGAGETYADFAAGLREAADRNPVSERVLLAQFLRCLDKTTKQLVKQRPVPRTLEEAVDKASEIDDSMDNVAQGMQNIGQSFPTAQNSHVMTSGHEVLIPGVGRVKLPSVTTQGAAKGEDADGMDEEQVTLFSNPQGVWNPYTGRNEVPKGRVWNGWYWAEAKKGERKKQRATPKKDAKKPRRKRERSQSSDDEPEEKPAPRKLKAAVKQVVTERVKDVQRTGTETAGRVSIPDNACRRCGKVGHFIMQCPEAPKCFACNKLGHYARDCTDPDAKARNDAYMQQREKRTKPAPEN</sequence>
<feature type="region of interest" description="Disordered" evidence="2">
    <location>
        <begin position="262"/>
        <end position="309"/>
    </location>
</feature>
<comment type="caution">
    <text evidence="4">The sequence shown here is derived from an EMBL/GenBank/DDBJ whole genome shotgun (WGS) entry which is preliminary data.</text>
</comment>
<dbReference type="InterPro" id="IPR001878">
    <property type="entry name" value="Znf_CCHC"/>
</dbReference>
<name>W2WZE5_PHYNI</name>
<evidence type="ECO:0000313" key="4">
    <source>
        <dbReference type="EMBL" id="ETP15538.1"/>
    </source>
</evidence>
<evidence type="ECO:0000259" key="3">
    <source>
        <dbReference type="PROSITE" id="PS50158"/>
    </source>
</evidence>
<dbReference type="AlphaFoldDB" id="W2WZE5"/>
<keyword evidence="1" id="KW-0862">Zinc</keyword>
<dbReference type="InterPro" id="IPR051714">
    <property type="entry name" value="Znf_CCHC_NABP"/>
</dbReference>
<reference evidence="4 5" key="1">
    <citation type="submission" date="2013-11" db="EMBL/GenBank/DDBJ databases">
        <title>The Genome Sequence of Phytophthora parasitica CJ01A1.</title>
        <authorList>
            <consortium name="The Broad Institute Genomics Platform"/>
            <person name="Russ C."/>
            <person name="Tyler B."/>
            <person name="Panabieres F."/>
            <person name="Shan W."/>
            <person name="Tripathy S."/>
            <person name="Grunwald N."/>
            <person name="Machado M."/>
            <person name="Johnson C.S."/>
            <person name="Walker B."/>
            <person name="Young S.K."/>
            <person name="Zeng Q."/>
            <person name="Gargeya S."/>
            <person name="Fitzgerald M."/>
            <person name="Haas B."/>
            <person name="Abouelleil A."/>
            <person name="Allen A.W."/>
            <person name="Alvarado L."/>
            <person name="Arachchi H.M."/>
            <person name="Berlin A.M."/>
            <person name="Chapman S.B."/>
            <person name="Gainer-Dewar J."/>
            <person name="Goldberg J."/>
            <person name="Griggs A."/>
            <person name="Gujja S."/>
            <person name="Hansen M."/>
            <person name="Howarth C."/>
            <person name="Imamovic A."/>
            <person name="Ireland A."/>
            <person name="Larimer J."/>
            <person name="McCowan C."/>
            <person name="Murphy C."/>
            <person name="Pearson M."/>
            <person name="Poon T.W."/>
            <person name="Priest M."/>
            <person name="Roberts A."/>
            <person name="Saif S."/>
            <person name="Shea T."/>
            <person name="Sisk P."/>
            <person name="Sykes S."/>
            <person name="Wortman J."/>
            <person name="Nusbaum C."/>
            <person name="Birren B."/>
        </authorList>
    </citation>
    <scope>NUCLEOTIDE SEQUENCE [LARGE SCALE GENOMIC DNA]</scope>
    <source>
        <strain evidence="4 5">CJ01A1</strain>
    </source>
</reference>
<dbReference type="EMBL" id="ANIX01001958">
    <property type="protein sequence ID" value="ETP15538.1"/>
    <property type="molecule type" value="Genomic_DNA"/>
</dbReference>
<dbReference type="OrthoDB" id="18186at2759"/>
<accession>W2WZE5</accession>
<organism evidence="4 5">
    <name type="scientific">Phytophthora nicotianae CJ01A1</name>
    <dbReference type="NCBI Taxonomy" id="1317063"/>
    <lineage>
        <taxon>Eukaryota</taxon>
        <taxon>Sar</taxon>
        <taxon>Stramenopiles</taxon>
        <taxon>Oomycota</taxon>
        <taxon>Peronosporomycetes</taxon>
        <taxon>Peronosporales</taxon>
        <taxon>Peronosporaceae</taxon>
        <taxon>Phytophthora</taxon>
    </lineage>
</organism>
<dbReference type="SMART" id="SM00343">
    <property type="entry name" value="ZnF_C2HC"/>
    <property type="match status" value="2"/>
</dbReference>